<dbReference type="Proteomes" id="UP000266861">
    <property type="component" value="Unassembled WGS sequence"/>
</dbReference>
<comment type="caution">
    <text evidence="1">The sequence shown here is derived from an EMBL/GenBank/DDBJ whole genome shotgun (WGS) entry which is preliminary data.</text>
</comment>
<gene>
    <name evidence="1" type="ORF">Glove_217g78</name>
</gene>
<name>A0A397IPG2_9GLOM</name>
<reference evidence="1 2" key="1">
    <citation type="submission" date="2018-08" db="EMBL/GenBank/DDBJ databases">
        <title>Genome and evolution of the arbuscular mycorrhizal fungus Diversispora epigaea (formerly Glomus versiforme) and its bacterial endosymbionts.</title>
        <authorList>
            <person name="Sun X."/>
            <person name="Fei Z."/>
            <person name="Harrison M."/>
        </authorList>
    </citation>
    <scope>NUCLEOTIDE SEQUENCE [LARGE SCALE GENOMIC DNA]</scope>
    <source>
        <strain evidence="1 2">IT104</strain>
    </source>
</reference>
<organism evidence="1 2">
    <name type="scientific">Diversispora epigaea</name>
    <dbReference type="NCBI Taxonomy" id="1348612"/>
    <lineage>
        <taxon>Eukaryota</taxon>
        <taxon>Fungi</taxon>
        <taxon>Fungi incertae sedis</taxon>
        <taxon>Mucoromycota</taxon>
        <taxon>Glomeromycotina</taxon>
        <taxon>Glomeromycetes</taxon>
        <taxon>Diversisporales</taxon>
        <taxon>Diversisporaceae</taxon>
        <taxon>Diversispora</taxon>
    </lineage>
</organism>
<evidence type="ECO:0000313" key="1">
    <source>
        <dbReference type="EMBL" id="RHZ75044.1"/>
    </source>
</evidence>
<proteinExistence type="predicted"/>
<protein>
    <submittedName>
        <fullName evidence="1">Uncharacterized protein</fullName>
    </submittedName>
</protein>
<evidence type="ECO:0000313" key="2">
    <source>
        <dbReference type="Proteomes" id="UP000266861"/>
    </source>
</evidence>
<keyword evidence="2" id="KW-1185">Reference proteome</keyword>
<dbReference type="EMBL" id="PQFF01000202">
    <property type="protein sequence ID" value="RHZ75044.1"/>
    <property type="molecule type" value="Genomic_DNA"/>
</dbReference>
<dbReference type="AlphaFoldDB" id="A0A397IPG2"/>
<accession>A0A397IPG2</accession>
<sequence>MKNSDSTDTAQQNQIKIISKNNQDMIGKELSKLQQTVQQEQQQVAATNKQIKLFTTMSNATNQQINQSKNNNYKRTNKII</sequence>